<dbReference type="InterPro" id="IPR012551">
    <property type="entry name" value="DUF1707_SHOCT-like"/>
</dbReference>
<dbReference type="Proteomes" id="UP001500984">
    <property type="component" value="Unassembled WGS sequence"/>
</dbReference>
<accession>A0ABN2WWE2</accession>
<feature type="region of interest" description="Disordered" evidence="1">
    <location>
        <begin position="60"/>
        <end position="79"/>
    </location>
</feature>
<sequence>MAQPRVTDRPSFTQRDAYRDVLSRGYAEGRLDDEEFEARLTRMGRCETLKGLEAQISGLPRGGLPVPQGARVTPGEAGRGPRRVRWGRVFTAAAAVGIVGGVLAGNGGALLPSSSGDDAGEVPESAGESEEDPVLDRAAVLRGLEALSEESTEVSDVSLYPGYASAQVAVGGNRYDDLLLYDGREPESSPGGTYEPGTRDALVFDVHQLDPELVARMVESAPEVYEETTGMAGVAPESVWARVDSSGSRYVGVDMSRPLIEVRMAANDYGEGGGSVVWSADGGALVKVGE</sequence>
<comment type="caution">
    <text evidence="4">The sequence shown here is derived from an EMBL/GenBank/DDBJ whole genome shotgun (WGS) entry which is preliminary data.</text>
</comment>
<evidence type="ECO:0000256" key="1">
    <source>
        <dbReference type="SAM" id="MobiDB-lite"/>
    </source>
</evidence>
<keyword evidence="2" id="KW-0812">Transmembrane</keyword>
<protein>
    <recommendedName>
        <fullName evidence="3">DUF1707 domain-containing protein</fullName>
    </recommendedName>
</protein>
<evidence type="ECO:0000256" key="2">
    <source>
        <dbReference type="SAM" id="Phobius"/>
    </source>
</evidence>
<reference evidence="4 5" key="1">
    <citation type="journal article" date="2019" name="Int. J. Syst. Evol. Microbiol.">
        <title>The Global Catalogue of Microorganisms (GCM) 10K type strain sequencing project: providing services to taxonomists for standard genome sequencing and annotation.</title>
        <authorList>
            <consortium name="The Broad Institute Genomics Platform"/>
            <consortium name="The Broad Institute Genome Sequencing Center for Infectious Disease"/>
            <person name="Wu L."/>
            <person name="Ma J."/>
        </authorList>
    </citation>
    <scope>NUCLEOTIDE SEQUENCE [LARGE SCALE GENOMIC DNA]</scope>
    <source>
        <strain evidence="4 5">JCM 15900</strain>
    </source>
</reference>
<evidence type="ECO:0000313" key="4">
    <source>
        <dbReference type="EMBL" id="GAA2098714.1"/>
    </source>
</evidence>
<keyword evidence="5" id="KW-1185">Reference proteome</keyword>
<evidence type="ECO:0000313" key="5">
    <source>
        <dbReference type="Proteomes" id="UP001500984"/>
    </source>
</evidence>
<feature type="domain" description="DUF1707" evidence="3">
    <location>
        <begin position="11"/>
        <end position="60"/>
    </location>
</feature>
<proteinExistence type="predicted"/>
<feature type="transmembrane region" description="Helical" evidence="2">
    <location>
        <begin position="89"/>
        <end position="111"/>
    </location>
</feature>
<dbReference type="Pfam" id="PF08044">
    <property type="entry name" value="DUF1707"/>
    <property type="match status" value="1"/>
</dbReference>
<organism evidence="4 5">
    <name type="scientific">Brevibacterium salitolerans</name>
    <dbReference type="NCBI Taxonomy" id="1403566"/>
    <lineage>
        <taxon>Bacteria</taxon>
        <taxon>Bacillati</taxon>
        <taxon>Actinomycetota</taxon>
        <taxon>Actinomycetes</taxon>
        <taxon>Micrococcales</taxon>
        <taxon>Brevibacteriaceae</taxon>
        <taxon>Brevibacterium</taxon>
    </lineage>
</organism>
<dbReference type="EMBL" id="BAAAPZ010000008">
    <property type="protein sequence ID" value="GAA2098714.1"/>
    <property type="molecule type" value="Genomic_DNA"/>
</dbReference>
<dbReference type="RefSeq" id="WP_344337063.1">
    <property type="nucleotide sequence ID" value="NZ_BAAAPZ010000008.1"/>
</dbReference>
<name>A0ABN2WWE2_9MICO</name>
<evidence type="ECO:0000259" key="3">
    <source>
        <dbReference type="Pfam" id="PF08044"/>
    </source>
</evidence>
<keyword evidence="2" id="KW-1133">Transmembrane helix</keyword>
<gene>
    <name evidence="4" type="ORF">GCM10009823_20120</name>
</gene>
<keyword evidence="2" id="KW-0472">Membrane</keyword>